<dbReference type="SUPFAM" id="SSF52266">
    <property type="entry name" value="SGNH hydrolase"/>
    <property type="match status" value="1"/>
</dbReference>
<dbReference type="Pfam" id="PF00657">
    <property type="entry name" value="Lipase_GDSL"/>
    <property type="match status" value="1"/>
</dbReference>
<name>A0A1J5Q209_9ZZZZ</name>
<accession>A0A1J5Q209</accession>
<dbReference type="EMBL" id="MLJW01001544">
    <property type="protein sequence ID" value="OIQ77753.1"/>
    <property type="molecule type" value="Genomic_DNA"/>
</dbReference>
<dbReference type="GO" id="GO:0016788">
    <property type="term" value="F:hydrolase activity, acting on ester bonds"/>
    <property type="evidence" value="ECO:0007669"/>
    <property type="project" value="InterPro"/>
</dbReference>
<comment type="caution">
    <text evidence="2">The sequence shown here is derived from an EMBL/GenBank/DDBJ whole genome shotgun (WGS) entry which is preliminary data.</text>
</comment>
<sequence>MQQGSTPCALRRASPWVLALAAALGLAACGGGGNPSAPALATVDSVNAASAAPSSGPSSGFQQLVVFGDSLSDDGAYTLAAVSTYSVAPYNIPFTGLPYAAGGQFTVNGVGNNWTTQLAASMHLNLTPNLIGFGSPLGDAYLTPTGTTTSAATATCAFNAPQTGSGLPSCTDYAQGGSMVSNADGIGHSTGALTLPLTTQVQNYLAQYTSFNANQLVVLLGGNNDVFTALSNVQTQITAAVTQAVSQAVAANPSLTAAQIAAIEASATQTATAAAVTTAQTTVAQAADGLAALATQAVGNGAKYVLVYTLPDSALTPFGQSLAGGTTCNVQDPTQACYLLSNLVNVFNQQLLNDLQGKPVKMIDGHALLAQEMANPAQFGFTNVTDPWCSAATGGTTGTPNSLMCNGNTPNATAGASLSNVGSWLFADQVHPTPAGYTVIANATLAALRGYGWIQ</sequence>
<proteinExistence type="predicted"/>
<keyword evidence="1" id="KW-0732">Signal</keyword>
<dbReference type="InterPro" id="IPR036514">
    <property type="entry name" value="SGNH_hydro_sf"/>
</dbReference>
<evidence type="ECO:0000256" key="1">
    <source>
        <dbReference type="ARBA" id="ARBA00022729"/>
    </source>
</evidence>
<protein>
    <submittedName>
        <fullName evidence="2">GDSL-like lipase/acylhydrolase</fullName>
    </submittedName>
</protein>
<reference evidence="2" key="1">
    <citation type="submission" date="2016-10" db="EMBL/GenBank/DDBJ databases">
        <title>Sequence of Gallionella enrichment culture.</title>
        <authorList>
            <person name="Poehlein A."/>
            <person name="Muehling M."/>
            <person name="Daniel R."/>
        </authorList>
    </citation>
    <scope>NUCLEOTIDE SEQUENCE</scope>
</reference>
<organism evidence="2">
    <name type="scientific">mine drainage metagenome</name>
    <dbReference type="NCBI Taxonomy" id="410659"/>
    <lineage>
        <taxon>unclassified sequences</taxon>
        <taxon>metagenomes</taxon>
        <taxon>ecological metagenomes</taxon>
    </lineage>
</organism>
<keyword evidence="2" id="KW-0378">Hydrolase</keyword>
<dbReference type="AlphaFoldDB" id="A0A1J5Q209"/>
<gene>
    <name evidence="2" type="ORF">GALL_405530</name>
</gene>
<evidence type="ECO:0000313" key="2">
    <source>
        <dbReference type="EMBL" id="OIQ77753.1"/>
    </source>
</evidence>
<dbReference type="Gene3D" id="3.40.50.1110">
    <property type="entry name" value="SGNH hydrolase"/>
    <property type="match status" value="1"/>
</dbReference>
<dbReference type="PANTHER" id="PTHR45642">
    <property type="entry name" value="GDSL ESTERASE/LIPASE EXL3"/>
    <property type="match status" value="1"/>
</dbReference>
<dbReference type="InterPro" id="IPR001087">
    <property type="entry name" value="GDSL"/>
</dbReference>
<dbReference type="PANTHER" id="PTHR45642:SF139">
    <property type="entry name" value="SGNH HYDROLASE-TYPE ESTERASE DOMAIN-CONTAINING PROTEIN"/>
    <property type="match status" value="1"/>
</dbReference>
<dbReference type="InterPro" id="IPR050592">
    <property type="entry name" value="GDSL_lipolytic_enzyme"/>
</dbReference>